<comment type="caution">
    <text evidence="2">The sequence shown here is derived from an EMBL/GenBank/DDBJ whole genome shotgun (WGS) entry which is preliminary data.</text>
</comment>
<feature type="region of interest" description="Disordered" evidence="1">
    <location>
        <begin position="139"/>
        <end position="185"/>
    </location>
</feature>
<name>A0A482W718_ASBVE</name>
<sequence>MEINYIPGKSNVVADTLSRPPGPEVDDTEEICLVAITLPTVSAKEIRNVQLEDPELSKLIECFNRPQDADQRREKFHQFETRSFTNKFAPWRDGLYIIRRRVTPVTYEVATREEPDTPLAKYHVSALLPFVDGNGTTQPLPVVPIRKRGRPKKTDSTASTSDIQSAEKIEDAPQEEVVGTARRARRPPKRYDDFQLFGNWATFCMHLCNQEHKIILTDIHIHSNDFINTATHCDDLPKHYSIA</sequence>
<dbReference type="EMBL" id="QDEB01021054">
    <property type="protein sequence ID" value="RZC40991.1"/>
    <property type="molecule type" value="Genomic_DNA"/>
</dbReference>
<dbReference type="AlphaFoldDB" id="A0A482W718"/>
<evidence type="ECO:0000313" key="3">
    <source>
        <dbReference type="Proteomes" id="UP000292052"/>
    </source>
</evidence>
<dbReference type="STRING" id="1661398.A0A482W718"/>
<gene>
    <name evidence="2" type="ORF">BDFB_014257</name>
</gene>
<protein>
    <submittedName>
        <fullName evidence="2">Uncharacterized protein</fullName>
    </submittedName>
</protein>
<accession>A0A482W718</accession>
<keyword evidence="3" id="KW-1185">Reference proteome</keyword>
<evidence type="ECO:0000313" key="2">
    <source>
        <dbReference type="EMBL" id="RZC40991.1"/>
    </source>
</evidence>
<evidence type="ECO:0000256" key="1">
    <source>
        <dbReference type="SAM" id="MobiDB-lite"/>
    </source>
</evidence>
<proteinExistence type="predicted"/>
<dbReference type="OrthoDB" id="6817932at2759"/>
<organism evidence="2 3">
    <name type="scientific">Asbolus verrucosus</name>
    <name type="common">Desert ironclad beetle</name>
    <dbReference type="NCBI Taxonomy" id="1661398"/>
    <lineage>
        <taxon>Eukaryota</taxon>
        <taxon>Metazoa</taxon>
        <taxon>Ecdysozoa</taxon>
        <taxon>Arthropoda</taxon>
        <taxon>Hexapoda</taxon>
        <taxon>Insecta</taxon>
        <taxon>Pterygota</taxon>
        <taxon>Neoptera</taxon>
        <taxon>Endopterygota</taxon>
        <taxon>Coleoptera</taxon>
        <taxon>Polyphaga</taxon>
        <taxon>Cucujiformia</taxon>
        <taxon>Tenebrionidae</taxon>
        <taxon>Pimeliinae</taxon>
        <taxon>Asbolus</taxon>
    </lineage>
</organism>
<reference evidence="2 3" key="1">
    <citation type="submission" date="2017-03" db="EMBL/GenBank/DDBJ databases">
        <title>Genome of the blue death feigning beetle - Asbolus verrucosus.</title>
        <authorList>
            <person name="Rider S.D."/>
        </authorList>
    </citation>
    <scope>NUCLEOTIDE SEQUENCE [LARGE SCALE GENOMIC DNA]</scope>
    <source>
        <strain evidence="2">Butters</strain>
        <tissue evidence="2">Head and leg muscle</tissue>
    </source>
</reference>
<dbReference type="Proteomes" id="UP000292052">
    <property type="component" value="Unassembled WGS sequence"/>
</dbReference>